<dbReference type="GO" id="GO:0005524">
    <property type="term" value="F:ATP binding"/>
    <property type="evidence" value="ECO:0007669"/>
    <property type="project" value="UniProtKB-KW"/>
</dbReference>
<dbReference type="InterPro" id="IPR036890">
    <property type="entry name" value="HATPase_C_sf"/>
</dbReference>
<dbReference type="GO" id="GO:0000160">
    <property type="term" value="P:phosphorelay signal transduction system"/>
    <property type="evidence" value="ECO:0007669"/>
    <property type="project" value="UniProtKB-KW"/>
</dbReference>
<evidence type="ECO:0000256" key="6">
    <source>
        <dbReference type="ARBA" id="ARBA00023012"/>
    </source>
</evidence>
<dbReference type="OrthoDB" id="8127at2157"/>
<evidence type="ECO:0000313" key="10">
    <source>
        <dbReference type="EMBL" id="CAJ35355.1"/>
    </source>
</evidence>
<name>Q0W8D8_METAR</name>
<keyword evidence="7" id="KW-0812">Transmembrane</keyword>
<sequence length="642" mass="72990">MSLRKDKLNFNILKVKGFNLTFIILIAIQLIILIFTTVLFIYSIVSANLKILSVIGFVGLLLICLPVATYLYLTTLNITIKRIFLGLNLMILFNSIAGIFWFLLPALIHADFLIPFAMLMMVLGYLPIAYIMLDTFINQKSKLAGVIKLLIFYVNGIFILSSLYLILTHMPSYAGNNYSVVIYTAAVIGDVLIVSLSTVLFLINIPTQHRYIYSIIFIFYSISFIGDTCELIKFMNLYSLPDVSEIVYGFMFLFLIGALIAYLLSNVKFTTIEEVNKKLQDTTLVVEDLITQSPDPICMCDPAGNVLKTNSEFTKIMNIACGDEKSINIFNYNFNTEPDIKEMLREARTGKTVVLESVNIPQGEKNRYLSLKLYPTYSSDRNITSYILMGVDITERRNAYELLEAKVNERTSELSILNNALQKEIAEHRIDEEKIKASLKEKEVLLKEIHHRVKNNMQVISSMLELQTAYINDRHLIDIIRDCQNRIKSMALIHEKLYQSNNLAYVNFSVYISSLISNLLGSYRNQRDHIKIVTDIEDISFNIDMAIPIGLLLNELITNSLKHAFEEDTQGEIFISIKDQGSGQFKITVKDNGKGLPENFDINSLKTLGLNLVNILVDQINGSLEIVNENGTQFVILFPYDR</sequence>
<feature type="transmembrane region" description="Helical" evidence="7">
    <location>
        <begin position="112"/>
        <end position="133"/>
    </location>
</feature>
<gene>
    <name evidence="10" type="ORF">LRC393</name>
</gene>
<dbReference type="InterPro" id="IPR005467">
    <property type="entry name" value="His_kinase_dom"/>
</dbReference>
<dbReference type="GeneID" id="25397339"/>
<organism evidence="10 11">
    <name type="scientific">Methanocella arvoryzae (strain DSM 22066 / NBRC 105507 / MRE50)</name>
    <dbReference type="NCBI Taxonomy" id="351160"/>
    <lineage>
        <taxon>Archaea</taxon>
        <taxon>Methanobacteriati</taxon>
        <taxon>Methanobacteriota</taxon>
        <taxon>Stenosarchaea group</taxon>
        <taxon>Methanomicrobia</taxon>
        <taxon>Methanocellales</taxon>
        <taxon>Methanocellaceae</taxon>
        <taxon>Methanocella</taxon>
    </lineage>
</organism>
<dbReference type="Gene3D" id="3.30.565.10">
    <property type="entry name" value="Histidine kinase-like ATPase, C-terminal domain"/>
    <property type="match status" value="1"/>
</dbReference>
<evidence type="ECO:0000313" key="11">
    <source>
        <dbReference type="Proteomes" id="UP000000663"/>
    </source>
</evidence>
<feature type="domain" description="Histidine kinase" evidence="8">
    <location>
        <begin position="448"/>
        <end position="642"/>
    </location>
</feature>
<dbReference type="PANTHER" id="PTHR43065:SF23">
    <property type="entry name" value="SENSOR HISTIDINE KINASE PDTAS"/>
    <property type="match status" value="1"/>
</dbReference>
<dbReference type="SUPFAM" id="SSF55785">
    <property type="entry name" value="PYP-like sensor domain (PAS domain)"/>
    <property type="match status" value="1"/>
</dbReference>
<feature type="transmembrane region" description="Helical" evidence="7">
    <location>
        <begin position="178"/>
        <end position="203"/>
    </location>
</feature>
<evidence type="ECO:0000256" key="1">
    <source>
        <dbReference type="ARBA" id="ARBA00022553"/>
    </source>
</evidence>
<keyword evidence="7" id="KW-1133">Transmembrane helix</keyword>
<keyword evidence="2" id="KW-0808">Transferase</keyword>
<keyword evidence="7" id="KW-0472">Membrane</keyword>
<dbReference type="eggNOG" id="arCOG02335">
    <property type="taxonomic scope" value="Archaea"/>
</dbReference>
<dbReference type="Gene3D" id="3.30.450.20">
    <property type="entry name" value="PAS domain"/>
    <property type="match status" value="2"/>
</dbReference>
<keyword evidence="3" id="KW-0547">Nucleotide-binding</keyword>
<dbReference type="GO" id="GO:0016301">
    <property type="term" value="F:kinase activity"/>
    <property type="evidence" value="ECO:0007669"/>
    <property type="project" value="UniProtKB-KW"/>
</dbReference>
<dbReference type="Pfam" id="PF07568">
    <property type="entry name" value="HisKA_2"/>
    <property type="match status" value="1"/>
</dbReference>
<feature type="transmembrane region" description="Helical" evidence="7">
    <location>
        <begin position="145"/>
        <end position="166"/>
    </location>
</feature>
<reference evidence="10 11" key="1">
    <citation type="journal article" date="2006" name="Science">
        <title>Genome of rice cluster I archaea -- the key methane producers in the rice rhizosphere.</title>
        <authorList>
            <person name="Erkel C."/>
            <person name="Kube M."/>
            <person name="Reinhardt R."/>
            <person name="Liesack W."/>
        </authorList>
    </citation>
    <scope>NUCLEOTIDE SEQUENCE [LARGE SCALE GENOMIC DNA]</scope>
    <source>
        <strain evidence="11">DSM 22066 / NBRC 105507 / MRE50</strain>
    </source>
</reference>
<keyword evidence="6" id="KW-0902">Two-component regulatory system</keyword>
<dbReference type="SMART" id="SM00387">
    <property type="entry name" value="HATPase_c"/>
    <property type="match status" value="1"/>
</dbReference>
<feature type="transmembrane region" description="Helical" evidence="7">
    <location>
        <begin position="51"/>
        <end position="73"/>
    </location>
</feature>
<keyword evidence="1" id="KW-0597">Phosphoprotein</keyword>
<dbReference type="AlphaFoldDB" id="Q0W8D8"/>
<feature type="transmembrane region" description="Helical" evidence="7">
    <location>
        <begin position="210"/>
        <end position="226"/>
    </location>
</feature>
<dbReference type="InterPro" id="IPR011495">
    <property type="entry name" value="Sig_transdc_His_kin_sub2_dim/P"/>
</dbReference>
<dbReference type="PROSITE" id="PS50109">
    <property type="entry name" value="HIS_KIN"/>
    <property type="match status" value="1"/>
</dbReference>
<dbReference type="KEGG" id="rci:LRC393"/>
<keyword evidence="11" id="KW-1185">Reference proteome</keyword>
<dbReference type="SUPFAM" id="SSF55874">
    <property type="entry name" value="ATPase domain of HSP90 chaperone/DNA topoisomerase II/histidine kinase"/>
    <property type="match status" value="1"/>
</dbReference>
<keyword evidence="4 10" id="KW-0418">Kinase</keyword>
<keyword evidence="5" id="KW-0067">ATP-binding</keyword>
<dbReference type="InterPro" id="IPR013767">
    <property type="entry name" value="PAS_fold"/>
</dbReference>
<dbReference type="InterPro" id="IPR035965">
    <property type="entry name" value="PAS-like_dom_sf"/>
</dbReference>
<evidence type="ECO:0000256" key="3">
    <source>
        <dbReference type="ARBA" id="ARBA00022741"/>
    </source>
</evidence>
<dbReference type="InterPro" id="IPR000700">
    <property type="entry name" value="PAS-assoc_C"/>
</dbReference>
<dbReference type="EMBL" id="AM114193">
    <property type="protein sequence ID" value="CAJ35355.1"/>
    <property type="molecule type" value="Genomic_DNA"/>
</dbReference>
<dbReference type="Proteomes" id="UP000000663">
    <property type="component" value="Chromosome"/>
</dbReference>
<dbReference type="GO" id="GO:0006355">
    <property type="term" value="P:regulation of DNA-templated transcription"/>
    <property type="evidence" value="ECO:0007669"/>
    <property type="project" value="InterPro"/>
</dbReference>
<evidence type="ECO:0000259" key="9">
    <source>
        <dbReference type="PROSITE" id="PS50113"/>
    </source>
</evidence>
<feature type="transmembrane region" description="Helical" evidence="7">
    <location>
        <begin position="246"/>
        <end position="264"/>
    </location>
</feature>
<dbReference type="RefSeq" id="WP_012037137.1">
    <property type="nucleotide sequence ID" value="NC_009464.1"/>
</dbReference>
<dbReference type="PANTHER" id="PTHR43065">
    <property type="entry name" value="SENSOR HISTIDINE KINASE"/>
    <property type="match status" value="1"/>
</dbReference>
<dbReference type="InterPro" id="IPR003594">
    <property type="entry name" value="HATPase_dom"/>
</dbReference>
<dbReference type="Pfam" id="PF02518">
    <property type="entry name" value="HATPase_c"/>
    <property type="match status" value="1"/>
</dbReference>
<dbReference type="PROSITE" id="PS50113">
    <property type="entry name" value="PAC"/>
    <property type="match status" value="1"/>
</dbReference>
<evidence type="ECO:0000259" key="8">
    <source>
        <dbReference type="PROSITE" id="PS50109"/>
    </source>
</evidence>
<feature type="transmembrane region" description="Helical" evidence="7">
    <location>
        <begin position="85"/>
        <end position="106"/>
    </location>
</feature>
<feature type="domain" description="PAC" evidence="9">
    <location>
        <begin position="351"/>
        <end position="405"/>
    </location>
</feature>
<dbReference type="Pfam" id="PF00989">
    <property type="entry name" value="PAS"/>
    <property type="match status" value="1"/>
</dbReference>
<feature type="transmembrane region" description="Helical" evidence="7">
    <location>
        <begin position="20"/>
        <end position="45"/>
    </location>
</feature>
<evidence type="ECO:0000256" key="7">
    <source>
        <dbReference type="SAM" id="Phobius"/>
    </source>
</evidence>
<evidence type="ECO:0000256" key="5">
    <source>
        <dbReference type="ARBA" id="ARBA00022840"/>
    </source>
</evidence>
<evidence type="ECO:0000256" key="2">
    <source>
        <dbReference type="ARBA" id="ARBA00022679"/>
    </source>
</evidence>
<dbReference type="STRING" id="351160.LRC393"/>
<accession>Q0W8D8</accession>
<proteinExistence type="predicted"/>
<protein>
    <submittedName>
        <fullName evidence="10">Predicted signal transduction histidine kinase</fullName>
    </submittedName>
</protein>
<evidence type="ECO:0000256" key="4">
    <source>
        <dbReference type="ARBA" id="ARBA00022777"/>
    </source>
</evidence>